<accession>A0A2M9FY16</accession>
<evidence type="ECO:0000256" key="7">
    <source>
        <dbReference type="ARBA" id="ARBA00023136"/>
    </source>
</evidence>
<comment type="subcellular location">
    <subcellularLocation>
        <location evidence="1 9">Cell inner membrane</location>
        <topology evidence="1 9">Multi-pass membrane protein</topology>
    </subcellularLocation>
</comment>
<keyword evidence="3" id="KW-1003">Cell membrane</keyword>
<evidence type="ECO:0000313" key="12">
    <source>
        <dbReference type="Proteomes" id="UP000229498"/>
    </source>
</evidence>
<dbReference type="Proteomes" id="UP000229498">
    <property type="component" value="Unassembled WGS sequence"/>
</dbReference>
<organism evidence="11 12">
    <name type="scientific">Minwuia thermotolerans</name>
    <dbReference type="NCBI Taxonomy" id="2056226"/>
    <lineage>
        <taxon>Bacteria</taxon>
        <taxon>Pseudomonadati</taxon>
        <taxon>Pseudomonadota</taxon>
        <taxon>Alphaproteobacteria</taxon>
        <taxon>Minwuiales</taxon>
        <taxon>Minwuiaceae</taxon>
        <taxon>Minwuia</taxon>
    </lineage>
</organism>
<comment type="caution">
    <text evidence="11">The sequence shown here is derived from an EMBL/GenBank/DDBJ whole genome shotgun (WGS) entry which is preliminary data.</text>
</comment>
<comment type="function">
    <text evidence="9">Part of the tripartite ATP-independent periplasmic (TRAP) transport system.</text>
</comment>
<dbReference type="AlphaFoldDB" id="A0A2M9FY16"/>
<keyword evidence="2 9" id="KW-0813">Transport</keyword>
<keyword evidence="6 9" id="KW-1133">Transmembrane helix</keyword>
<name>A0A2M9FY16_9PROT</name>
<proteinExistence type="inferred from homology"/>
<dbReference type="PANTHER" id="PTHR35011">
    <property type="entry name" value="2,3-DIKETO-L-GULONATE TRAP TRANSPORTER SMALL PERMEASE PROTEIN YIAM"/>
    <property type="match status" value="1"/>
</dbReference>
<feature type="transmembrane region" description="Helical" evidence="9">
    <location>
        <begin position="88"/>
        <end position="106"/>
    </location>
</feature>
<keyword evidence="7 9" id="KW-0472">Membrane</keyword>
<keyword evidence="5 9" id="KW-0812">Transmembrane</keyword>
<evidence type="ECO:0000256" key="6">
    <source>
        <dbReference type="ARBA" id="ARBA00022989"/>
    </source>
</evidence>
<dbReference type="PANTHER" id="PTHR35011:SF4">
    <property type="entry name" value="SLL1102 PROTEIN"/>
    <property type="match status" value="1"/>
</dbReference>
<evidence type="ECO:0000256" key="9">
    <source>
        <dbReference type="RuleBase" id="RU369079"/>
    </source>
</evidence>
<evidence type="ECO:0000313" key="11">
    <source>
        <dbReference type="EMBL" id="PJK28353.1"/>
    </source>
</evidence>
<evidence type="ECO:0000256" key="2">
    <source>
        <dbReference type="ARBA" id="ARBA00022448"/>
    </source>
</evidence>
<dbReference type="Pfam" id="PF04290">
    <property type="entry name" value="DctQ"/>
    <property type="match status" value="1"/>
</dbReference>
<feature type="transmembrane region" description="Helical" evidence="9">
    <location>
        <begin position="12"/>
        <end position="32"/>
    </location>
</feature>
<keyword evidence="4 9" id="KW-0997">Cell inner membrane</keyword>
<gene>
    <name evidence="11" type="ORF">CVT23_17785</name>
</gene>
<evidence type="ECO:0000256" key="4">
    <source>
        <dbReference type="ARBA" id="ARBA00022519"/>
    </source>
</evidence>
<sequence length="193" mass="21269">MTAIARMITTTNLWIARVVNWAVLILFVLLLADVIMRKVVGAPISWSQQASRLIFGVYAIIGGGYLLARREHVNVDLFYGSFSKKRKAAVDIATSFLFFSFMIVLLPNAYEMAAQSVCMTEGVPPWCKPEVDELAIWKAPLWPSKWMIVVAATLLLLQGIVKFAADVFILMGIDVDETAFGPIADGAEGKVDV</sequence>
<dbReference type="EMBL" id="PHIG01000047">
    <property type="protein sequence ID" value="PJK28353.1"/>
    <property type="molecule type" value="Genomic_DNA"/>
</dbReference>
<comment type="similarity">
    <text evidence="8 9">Belongs to the TRAP transporter small permease family.</text>
</comment>
<dbReference type="InterPro" id="IPR007387">
    <property type="entry name" value="TRAP_DctQ"/>
</dbReference>
<dbReference type="InterPro" id="IPR055348">
    <property type="entry name" value="DctQ"/>
</dbReference>
<evidence type="ECO:0000256" key="1">
    <source>
        <dbReference type="ARBA" id="ARBA00004429"/>
    </source>
</evidence>
<comment type="subunit">
    <text evidence="9">The complex comprises the extracytoplasmic solute receptor protein and the two transmembrane proteins.</text>
</comment>
<evidence type="ECO:0000256" key="3">
    <source>
        <dbReference type="ARBA" id="ARBA00022475"/>
    </source>
</evidence>
<reference evidence="11 12" key="1">
    <citation type="submission" date="2017-11" db="EMBL/GenBank/DDBJ databases">
        <title>Draft genome sequence of Rhizobiales bacterium SY3-13.</title>
        <authorList>
            <person name="Sun C."/>
        </authorList>
    </citation>
    <scope>NUCLEOTIDE SEQUENCE [LARGE SCALE GENOMIC DNA]</scope>
    <source>
        <strain evidence="11 12">SY3-13</strain>
    </source>
</reference>
<feature type="domain" description="Tripartite ATP-independent periplasmic transporters DctQ component" evidence="10">
    <location>
        <begin position="26"/>
        <end position="166"/>
    </location>
</feature>
<feature type="transmembrane region" description="Helical" evidence="9">
    <location>
        <begin position="146"/>
        <end position="165"/>
    </location>
</feature>
<evidence type="ECO:0000259" key="10">
    <source>
        <dbReference type="Pfam" id="PF04290"/>
    </source>
</evidence>
<keyword evidence="12" id="KW-1185">Reference proteome</keyword>
<dbReference type="OrthoDB" id="9794346at2"/>
<dbReference type="GO" id="GO:0005886">
    <property type="term" value="C:plasma membrane"/>
    <property type="evidence" value="ECO:0007669"/>
    <property type="project" value="UniProtKB-SubCell"/>
</dbReference>
<feature type="transmembrane region" description="Helical" evidence="9">
    <location>
        <begin position="52"/>
        <end position="68"/>
    </location>
</feature>
<dbReference type="GO" id="GO:0022857">
    <property type="term" value="F:transmembrane transporter activity"/>
    <property type="evidence" value="ECO:0007669"/>
    <property type="project" value="UniProtKB-UniRule"/>
</dbReference>
<evidence type="ECO:0000256" key="5">
    <source>
        <dbReference type="ARBA" id="ARBA00022692"/>
    </source>
</evidence>
<protein>
    <recommendedName>
        <fullName evidence="9">TRAP transporter small permease protein</fullName>
    </recommendedName>
</protein>
<evidence type="ECO:0000256" key="8">
    <source>
        <dbReference type="ARBA" id="ARBA00038436"/>
    </source>
</evidence>